<feature type="region of interest" description="Disordered" evidence="3">
    <location>
        <begin position="225"/>
        <end position="247"/>
    </location>
</feature>
<evidence type="ECO:0000313" key="5">
    <source>
        <dbReference type="EMBL" id="TQL33774.1"/>
    </source>
</evidence>
<evidence type="ECO:0000259" key="4">
    <source>
        <dbReference type="SMART" id="SM00563"/>
    </source>
</evidence>
<dbReference type="Pfam" id="PF01553">
    <property type="entry name" value="Acyltransferase"/>
    <property type="match status" value="1"/>
</dbReference>
<dbReference type="Proteomes" id="UP000318336">
    <property type="component" value="Unassembled WGS sequence"/>
</dbReference>
<dbReference type="PANTHER" id="PTHR10434">
    <property type="entry name" value="1-ACYL-SN-GLYCEROL-3-PHOSPHATE ACYLTRANSFERASE"/>
    <property type="match status" value="1"/>
</dbReference>
<feature type="domain" description="Phospholipid/glycerol acyltransferase" evidence="4">
    <location>
        <begin position="45"/>
        <end position="163"/>
    </location>
</feature>
<keyword evidence="6" id="KW-1185">Reference proteome</keyword>
<dbReference type="GO" id="GO:0005886">
    <property type="term" value="C:plasma membrane"/>
    <property type="evidence" value="ECO:0007669"/>
    <property type="project" value="TreeGrafter"/>
</dbReference>
<dbReference type="EMBL" id="VFOK01000001">
    <property type="protein sequence ID" value="TQL33774.1"/>
    <property type="molecule type" value="Genomic_DNA"/>
</dbReference>
<reference evidence="5 6" key="1">
    <citation type="submission" date="2019-06" db="EMBL/GenBank/DDBJ databases">
        <title>Sequencing the genomes of 1000 actinobacteria strains.</title>
        <authorList>
            <person name="Klenk H.-P."/>
        </authorList>
    </citation>
    <scope>NUCLEOTIDE SEQUENCE [LARGE SCALE GENOMIC DNA]</scope>
    <source>
        <strain evidence="5 6">DSM 24617</strain>
    </source>
</reference>
<evidence type="ECO:0000256" key="3">
    <source>
        <dbReference type="SAM" id="MobiDB-lite"/>
    </source>
</evidence>
<accession>A0A542XD95</accession>
<sequence length="247" mass="26926">MPREPMREEITPLFRRIIGGLRPVMQGVTRQEWSGGEHLPREGGFVLAANHVSYTDPLTLGHFLVDHGRAPHYLAKSSLLDVPGLGHVIRGTGQIPVYRNTVRAVDALTAAIQAVREGACVVVMPEGTLTRDPGLWPMAGKTGAARIALETDCPLIPVAMWGTQDLLWPYRGKVPKLLPRKTIRIQAGPPVDLSDLARPYDSATLRTATERLMAAITTQLETIRGERAPAERFRPAGPGRADGEARS</sequence>
<keyword evidence="2 5" id="KW-0012">Acyltransferase</keyword>
<dbReference type="GO" id="GO:0006654">
    <property type="term" value="P:phosphatidic acid biosynthetic process"/>
    <property type="evidence" value="ECO:0007669"/>
    <property type="project" value="TreeGrafter"/>
</dbReference>
<dbReference type="InterPro" id="IPR002123">
    <property type="entry name" value="Plipid/glycerol_acylTrfase"/>
</dbReference>
<protein>
    <submittedName>
        <fullName evidence="5">1-acyl-sn-glycerol-3-phosphate acyltransferase</fullName>
    </submittedName>
</protein>
<dbReference type="GO" id="GO:0003841">
    <property type="term" value="F:1-acylglycerol-3-phosphate O-acyltransferase activity"/>
    <property type="evidence" value="ECO:0007669"/>
    <property type="project" value="TreeGrafter"/>
</dbReference>
<evidence type="ECO:0000256" key="2">
    <source>
        <dbReference type="ARBA" id="ARBA00023315"/>
    </source>
</evidence>
<dbReference type="RefSeq" id="WP_338070563.1">
    <property type="nucleotide sequence ID" value="NZ_CAJTBP010000001.1"/>
</dbReference>
<name>A0A542XD95_9MICO</name>
<keyword evidence="1 5" id="KW-0808">Transferase</keyword>
<gene>
    <name evidence="5" type="ORF">FB554_1925</name>
</gene>
<dbReference type="CDD" id="cd07989">
    <property type="entry name" value="LPLAT_AGPAT-like"/>
    <property type="match status" value="1"/>
</dbReference>
<evidence type="ECO:0000313" key="6">
    <source>
        <dbReference type="Proteomes" id="UP000318336"/>
    </source>
</evidence>
<proteinExistence type="predicted"/>
<dbReference type="AlphaFoldDB" id="A0A542XD95"/>
<comment type="caution">
    <text evidence="5">The sequence shown here is derived from an EMBL/GenBank/DDBJ whole genome shotgun (WGS) entry which is preliminary data.</text>
</comment>
<feature type="compositionally biased region" description="Basic and acidic residues" evidence="3">
    <location>
        <begin position="225"/>
        <end position="234"/>
    </location>
</feature>
<dbReference type="PANTHER" id="PTHR10434:SF55">
    <property type="entry name" value="POSSIBLE ACYLTRANSFERASE"/>
    <property type="match status" value="1"/>
</dbReference>
<organism evidence="5 6">
    <name type="scientific">Barrientosiimonas humi</name>
    <dbReference type="NCBI Taxonomy" id="999931"/>
    <lineage>
        <taxon>Bacteria</taxon>
        <taxon>Bacillati</taxon>
        <taxon>Actinomycetota</taxon>
        <taxon>Actinomycetes</taxon>
        <taxon>Micrococcales</taxon>
        <taxon>Dermacoccaceae</taxon>
        <taxon>Barrientosiimonas</taxon>
    </lineage>
</organism>
<dbReference type="SMART" id="SM00563">
    <property type="entry name" value="PlsC"/>
    <property type="match status" value="1"/>
</dbReference>
<evidence type="ECO:0000256" key="1">
    <source>
        <dbReference type="ARBA" id="ARBA00022679"/>
    </source>
</evidence>
<dbReference type="SUPFAM" id="SSF69593">
    <property type="entry name" value="Glycerol-3-phosphate (1)-acyltransferase"/>
    <property type="match status" value="1"/>
</dbReference>